<feature type="transmembrane region" description="Helical" evidence="2">
    <location>
        <begin position="71"/>
        <end position="93"/>
    </location>
</feature>
<keyword evidence="1 2" id="KW-0472">Membrane</keyword>
<dbReference type="EMBL" id="UHIV01000009">
    <property type="protein sequence ID" value="SUP61638.1"/>
    <property type="molecule type" value="Genomic_DNA"/>
</dbReference>
<evidence type="ECO:0000256" key="2">
    <source>
        <dbReference type="SAM" id="Phobius"/>
    </source>
</evidence>
<proteinExistence type="predicted"/>
<name>A0A380P9R3_WEIVI</name>
<dbReference type="PANTHER" id="PTHR43099:SF2">
    <property type="entry name" value="UPF0053 PROTEIN YRKA"/>
    <property type="match status" value="1"/>
</dbReference>
<evidence type="ECO:0000259" key="3">
    <source>
        <dbReference type="PROSITE" id="PS51846"/>
    </source>
</evidence>
<dbReference type="PROSITE" id="PS51846">
    <property type="entry name" value="CNNM"/>
    <property type="match status" value="1"/>
</dbReference>
<evidence type="ECO:0000313" key="5">
    <source>
        <dbReference type="Proteomes" id="UP000254621"/>
    </source>
</evidence>
<keyword evidence="1 2" id="KW-1133">Transmembrane helix</keyword>
<dbReference type="AlphaFoldDB" id="A0A380P9R3"/>
<feature type="transmembrane region" description="Helical" evidence="2">
    <location>
        <begin position="6"/>
        <end position="31"/>
    </location>
</feature>
<evidence type="ECO:0000256" key="1">
    <source>
        <dbReference type="PROSITE-ProRule" id="PRU01193"/>
    </source>
</evidence>
<feature type="transmembrane region" description="Helical" evidence="2">
    <location>
        <begin position="105"/>
        <end position="129"/>
    </location>
</feature>
<accession>A0A380P9R3</accession>
<gene>
    <name evidence="4" type="primary">ytfL</name>
    <name evidence="4" type="ORF">NCTC13645_02805</name>
</gene>
<feature type="domain" description="CNNM transmembrane" evidence="3">
    <location>
        <begin position="2"/>
        <end position="191"/>
    </location>
</feature>
<dbReference type="InterPro" id="IPR002550">
    <property type="entry name" value="CNNM"/>
</dbReference>
<protein>
    <submittedName>
        <fullName evidence="4">Mg2+ and Co2+ transporter CorB</fullName>
    </submittedName>
</protein>
<dbReference type="GO" id="GO:0016020">
    <property type="term" value="C:membrane"/>
    <property type="evidence" value="ECO:0007669"/>
    <property type="project" value="UniProtKB-UniRule"/>
</dbReference>
<dbReference type="Pfam" id="PF01595">
    <property type="entry name" value="CNNM"/>
    <property type="match status" value="1"/>
</dbReference>
<feature type="transmembrane region" description="Helical" evidence="2">
    <location>
        <begin position="141"/>
        <end position="163"/>
    </location>
</feature>
<dbReference type="STRING" id="1629.IV50_GL001490"/>
<dbReference type="PANTHER" id="PTHR43099">
    <property type="entry name" value="UPF0053 PROTEIN YRKA"/>
    <property type="match status" value="1"/>
</dbReference>
<dbReference type="Proteomes" id="UP000254621">
    <property type="component" value="Unassembled WGS sequence"/>
</dbReference>
<sequence>MSTAQLWISLIIIIIVLIFAAIFVAAEFALVKVRRSTLEEMQNEREKPSRKITRTINMVDNLNEYLSTTQVGITLAGLLLGFMGESTVAHLLLKMGIIQEMTGPSAGVIASVIALVLLTYVEVVFTELVPKNVSIEFPVKVGLAVSGPLKFFHVVFYPFVWLLNVSANGVTHLFGMKTASEDSEVYSEAEI</sequence>
<keyword evidence="1 2" id="KW-0812">Transmembrane</keyword>
<organism evidence="4 5">
    <name type="scientific">Weissella viridescens</name>
    <name type="common">Lactobacillus viridescens</name>
    <dbReference type="NCBI Taxonomy" id="1629"/>
    <lineage>
        <taxon>Bacteria</taxon>
        <taxon>Bacillati</taxon>
        <taxon>Bacillota</taxon>
        <taxon>Bacilli</taxon>
        <taxon>Lactobacillales</taxon>
        <taxon>Lactobacillaceae</taxon>
        <taxon>Weissella</taxon>
    </lineage>
</organism>
<reference evidence="4 5" key="1">
    <citation type="submission" date="2018-06" db="EMBL/GenBank/DDBJ databases">
        <authorList>
            <consortium name="Pathogen Informatics"/>
            <person name="Doyle S."/>
        </authorList>
    </citation>
    <scope>NUCLEOTIDE SEQUENCE [LARGE SCALE GENOMIC DNA]</scope>
    <source>
        <strain evidence="4 5">NCTC13645</strain>
    </source>
</reference>
<dbReference type="InterPro" id="IPR051676">
    <property type="entry name" value="UPF0053_domain"/>
</dbReference>
<evidence type="ECO:0000313" key="4">
    <source>
        <dbReference type="EMBL" id="SUP61638.1"/>
    </source>
</evidence>